<dbReference type="Proteomes" id="UP000078476">
    <property type="component" value="Unassembled WGS sequence"/>
</dbReference>
<comment type="caution">
    <text evidence="1">The sequence shown here is derived from an EMBL/GenBank/DDBJ whole genome shotgun (WGS) entry which is preliminary data.</text>
</comment>
<dbReference type="AlphaFoldDB" id="A0A177NCP3"/>
<name>A0A177NCP3_9GAMM</name>
<dbReference type="STRING" id="980561.A1359_09360"/>
<dbReference type="EMBL" id="LUUI01000101">
    <property type="protein sequence ID" value="OAI15611.1"/>
    <property type="molecule type" value="Genomic_DNA"/>
</dbReference>
<organism evidence="1 2">
    <name type="scientific">Methylomonas lenta</name>
    <dbReference type="NCBI Taxonomy" id="980561"/>
    <lineage>
        <taxon>Bacteria</taxon>
        <taxon>Pseudomonadati</taxon>
        <taxon>Pseudomonadota</taxon>
        <taxon>Gammaproteobacteria</taxon>
        <taxon>Methylococcales</taxon>
        <taxon>Methylococcaceae</taxon>
        <taxon>Methylomonas</taxon>
    </lineage>
</organism>
<dbReference type="PANTHER" id="PTHR30164:SF2">
    <property type="entry name" value="PROTEIN MTFA"/>
    <property type="match status" value="1"/>
</dbReference>
<dbReference type="InterPro" id="IPR010384">
    <property type="entry name" value="MtfA_fam"/>
</dbReference>
<dbReference type="GO" id="GO:0005829">
    <property type="term" value="C:cytosol"/>
    <property type="evidence" value="ECO:0007669"/>
    <property type="project" value="TreeGrafter"/>
</dbReference>
<reference evidence="1 2" key="1">
    <citation type="submission" date="2016-03" db="EMBL/GenBank/DDBJ databases">
        <authorList>
            <person name="Ploux O."/>
        </authorList>
    </citation>
    <scope>NUCLEOTIDE SEQUENCE [LARGE SCALE GENOMIC DNA]</scope>
    <source>
        <strain evidence="1 2">R-45370</strain>
    </source>
</reference>
<sequence>MNFFKRAKTRYILHRHPIEQAVWHAVTENLNVLQGLSAVEKAHLRELSTLFLQEKTIIGVNLTITDNMRVTLAVHACLPVLHLGLSLLAGWTDILIYPSAFHVARDERDVDGIVHHQDRILSGEAWSRGPVILSWEDIEWDIKEGHHGHSVIIHEIAHKLDMLDGSCNGMPPLHVAMSIPDWTQTLSAAYQQLEQDLMKQRPTTVNAYAASSPAEFFAVFSEYFFTAPQVIHTHFSDVYEQLQLYYRQDPLNRRQSG</sequence>
<dbReference type="PANTHER" id="PTHR30164">
    <property type="entry name" value="MTFA PEPTIDASE"/>
    <property type="match status" value="1"/>
</dbReference>
<keyword evidence="2" id="KW-1185">Reference proteome</keyword>
<dbReference type="Pfam" id="PF06167">
    <property type="entry name" value="Peptidase_M90"/>
    <property type="match status" value="1"/>
</dbReference>
<dbReference type="Gene3D" id="3.40.390.10">
    <property type="entry name" value="Collagenase (Catalytic Domain)"/>
    <property type="match status" value="1"/>
</dbReference>
<dbReference type="RefSeq" id="WP_066982065.1">
    <property type="nucleotide sequence ID" value="NZ_LUUI01000101.1"/>
</dbReference>
<evidence type="ECO:0000313" key="1">
    <source>
        <dbReference type="EMBL" id="OAI15611.1"/>
    </source>
</evidence>
<dbReference type="InterPro" id="IPR024079">
    <property type="entry name" value="MetalloPept_cat_dom_sf"/>
</dbReference>
<protein>
    <recommendedName>
        <fullName evidence="3">Zinc-dependent peptidase</fullName>
    </recommendedName>
</protein>
<evidence type="ECO:0000313" key="2">
    <source>
        <dbReference type="Proteomes" id="UP000078476"/>
    </source>
</evidence>
<dbReference type="GO" id="GO:0004177">
    <property type="term" value="F:aminopeptidase activity"/>
    <property type="evidence" value="ECO:0007669"/>
    <property type="project" value="TreeGrafter"/>
</dbReference>
<dbReference type="OrthoDB" id="9786424at2"/>
<dbReference type="InterPro" id="IPR042252">
    <property type="entry name" value="MtfA_N"/>
</dbReference>
<accession>A0A177NCP3</accession>
<gene>
    <name evidence="1" type="ORF">A1359_09360</name>
</gene>
<dbReference type="Gene3D" id="1.10.472.150">
    <property type="entry name" value="Glucose-regulated metallo-peptidase M90, N-terminal domain"/>
    <property type="match status" value="1"/>
</dbReference>
<evidence type="ECO:0008006" key="3">
    <source>
        <dbReference type="Google" id="ProtNLM"/>
    </source>
</evidence>
<dbReference type="GO" id="GO:0008237">
    <property type="term" value="F:metallopeptidase activity"/>
    <property type="evidence" value="ECO:0007669"/>
    <property type="project" value="InterPro"/>
</dbReference>
<dbReference type="SUPFAM" id="SSF55486">
    <property type="entry name" value="Metalloproteases ('zincins'), catalytic domain"/>
    <property type="match status" value="1"/>
</dbReference>
<proteinExistence type="predicted"/>
<dbReference type="CDD" id="cd20169">
    <property type="entry name" value="Peptidase_M90_mtfA"/>
    <property type="match status" value="1"/>
</dbReference>